<proteinExistence type="predicted"/>
<protein>
    <submittedName>
        <fullName evidence="2">Uncharacterized protein</fullName>
    </submittedName>
</protein>
<dbReference type="AlphaFoldDB" id="A0A0L9U2G9"/>
<gene>
    <name evidence="2" type="ORF">LR48_Vigan03g035100</name>
</gene>
<evidence type="ECO:0000313" key="3">
    <source>
        <dbReference type="Proteomes" id="UP000053144"/>
    </source>
</evidence>
<feature type="compositionally biased region" description="Basic and acidic residues" evidence="1">
    <location>
        <begin position="21"/>
        <end position="37"/>
    </location>
</feature>
<name>A0A0L9U2G9_PHAAN</name>
<evidence type="ECO:0000313" key="2">
    <source>
        <dbReference type="EMBL" id="KOM36970.1"/>
    </source>
</evidence>
<feature type="region of interest" description="Disordered" evidence="1">
    <location>
        <begin position="12"/>
        <end position="54"/>
    </location>
</feature>
<feature type="compositionally biased region" description="Acidic residues" evidence="1">
    <location>
        <begin position="38"/>
        <end position="54"/>
    </location>
</feature>
<evidence type="ECO:0000256" key="1">
    <source>
        <dbReference type="SAM" id="MobiDB-lite"/>
    </source>
</evidence>
<accession>A0A0L9U2G9</accession>
<sequence>MFVIDIYLIGSSGRKGKGKRLRSDNKSPREKATREESSDTVEEIQMDTIVEGDE</sequence>
<reference evidence="3" key="1">
    <citation type="journal article" date="2015" name="Proc. Natl. Acad. Sci. U.S.A.">
        <title>Genome sequencing of adzuki bean (Vigna angularis) provides insight into high starch and low fat accumulation and domestication.</title>
        <authorList>
            <person name="Yang K."/>
            <person name="Tian Z."/>
            <person name="Chen C."/>
            <person name="Luo L."/>
            <person name="Zhao B."/>
            <person name="Wang Z."/>
            <person name="Yu L."/>
            <person name="Li Y."/>
            <person name="Sun Y."/>
            <person name="Li W."/>
            <person name="Chen Y."/>
            <person name="Li Y."/>
            <person name="Zhang Y."/>
            <person name="Ai D."/>
            <person name="Zhao J."/>
            <person name="Shang C."/>
            <person name="Ma Y."/>
            <person name="Wu B."/>
            <person name="Wang M."/>
            <person name="Gao L."/>
            <person name="Sun D."/>
            <person name="Zhang P."/>
            <person name="Guo F."/>
            <person name="Wang W."/>
            <person name="Li Y."/>
            <person name="Wang J."/>
            <person name="Varshney R.K."/>
            <person name="Wang J."/>
            <person name="Ling H.Q."/>
            <person name="Wan P."/>
        </authorList>
    </citation>
    <scope>NUCLEOTIDE SEQUENCE</scope>
    <source>
        <strain evidence="3">cv. Jingnong 6</strain>
    </source>
</reference>
<organism evidence="2 3">
    <name type="scientific">Phaseolus angularis</name>
    <name type="common">Azuki bean</name>
    <name type="synonym">Vigna angularis</name>
    <dbReference type="NCBI Taxonomy" id="3914"/>
    <lineage>
        <taxon>Eukaryota</taxon>
        <taxon>Viridiplantae</taxon>
        <taxon>Streptophyta</taxon>
        <taxon>Embryophyta</taxon>
        <taxon>Tracheophyta</taxon>
        <taxon>Spermatophyta</taxon>
        <taxon>Magnoliopsida</taxon>
        <taxon>eudicotyledons</taxon>
        <taxon>Gunneridae</taxon>
        <taxon>Pentapetalae</taxon>
        <taxon>rosids</taxon>
        <taxon>fabids</taxon>
        <taxon>Fabales</taxon>
        <taxon>Fabaceae</taxon>
        <taxon>Papilionoideae</taxon>
        <taxon>50 kb inversion clade</taxon>
        <taxon>NPAAA clade</taxon>
        <taxon>indigoferoid/millettioid clade</taxon>
        <taxon>Phaseoleae</taxon>
        <taxon>Vigna</taxon>
    </lineage>
</organism>
<dbReference type="Proteomes" id="UP000053144">
    <property type="component" value="Chromosome 3"/>
</dbReference>
<dbReference type="EMBL" id="CM003373">
    <property type="protein sequence ID" value="KOM36970.1"/>
    <property type="molecule type" value="Genomic_DNA"/>
</dbReference>
<dbReference type="Gramene" id="KOM36970">
    <property type="protein sequence ID" value="KOM36970"/>
    <property type="gene ID" value="LR48_Vigan03g035100"/>
</dbReference>